<reference evidence="3 4" key="1">
    <citation type="journal article" date="2021" name="Nat. Plants">
        <title>The Taxus genome provides insights into paclitaxel biosynthesis.</title>
        <authorList>
            <person name="Xiong X."/>
            <person name="Gou J."/>
            <person name="Liao Q."/>
            <person name="Li Y."/>
            <person name="Zhou Q."/>
            <person name="Bi G."/>
            <person name="Li C."/>
            <person name="Du R."/>
            <person name="Wang X."/>
            <person name="Sun T."/>
            <person name="Guo L."/>
            <person name="Liang H."/>
            <person name="Lu P."/>
            <person name="Wu Y."/>
            <person name="Zhang Z."/>
            <person name="Ro D.K."/>
            <person name="Shang Y."/>
            <person name="Huang S."/>
            <person name="Yan J."/>
        </authorList>
    </citation>
    <scope>NUCLEOTIDE SEQUENCE [LARGE SCALE GENOMIC DNA]</scope>
    <source>
        <strain evidence="3">Ta-2019</strain>
    </source>
</reference>
<evidence type="ECO:0000256" key="2">
    <source>
        <dbReference type="RuleBase" id="RU361156"/>
    </source>
</evidence>
<keyword evidence="2" id="KW-0378">Hydrolase</keyword>
<keyword evidence="2" id="KW-0121">Carboxypeptidase</keyword>
<dbReference type="Proteomes" id="UP000824469">
    <property type="component" value="Unassembled WGS sequence"/>
</dbReference>
<evidence type="ECO:0000313" key="3">
    <source>
        <dbReference type="EMBL" id="KAH9291271.1"/>
    </source>
</evidence>
<protein>
    <recommendedName>
        <fullName evidence="2">Carboxypeptidase</fullName>
        <ecNumber evidence="2">3.4.16.-</ecNumber>
    </recommendedName>
</protein>
<dbReference type="Pfam" id="PF00450">
    <property type="entry name" value="Peptidase_S10"/>
    <property type="match status" value="1"/>
</dbReference>
<comment type="similarity">
    <text evidence="1 2">Belongs to the peptidase S10 family.</text>
</comment>
<dbReference type="InterPro" id="IPR029058">
    <property type="entry name" value="AB_hydrolase_fold"/>
</dbReference>
<dbReference type="SUPFAM" id="SSF53474">
    <property type="entry name" value="alpha/beta-Hydrolases"/>
    <property type="match status" value="1"/>
</dbReference>
<organism evidence="3 4">
    <name type="scientific">Taxus chinensis</name>
    <name type="common">Chinese yew</name>
    <name type="synonym">Taxus wallichiana var. chinensis</name>
    <dbReference type="NCBI Taxonomy" id="29808"/>
    <lineage>
        <taxon>Eukaryota</taxon>
        <taxon>Viridiplantae</taxon>
        <taxon>Streptophyta</taxon>
        <taxon>Embryophyta</taxon>
        <taxon>Tracheophyta</taxon>
        <taxon>Spermatophyta</taxon>
        <taxon>Pinopsida</taxon>
        <taxon>Pinidae</taxon>
        <taxon>Conifers II</taxon>
        <taxon>Cupressales</taxon>
        <taxon>Taxaceae</taxon>
        <taxon>Taxus</taxon>
    </lineage>
</organism>
<dbReference type="OMA" id="WRTSWDQ"/>
<evidence type="ECO:0000313" key="4">
    <source>
        <dbReference type="Proteomes" id="UP000824469"/>
    </source>
</evidence>
<accession>A0AA38C1H5</accession>
<dbReference type="PANTHER" id="PTHR11802">
    <property type="entry name" value="SERINE PROTEASE FAMILY S10 SERINE CARBOXYPEPTIDASE"/>
    <property type="match status" value="1"/>
</dbReference>
<keyword evidence="4" id="KW-1185">Reference proteome</keyword>
<dbReference type="EMBL" id="JAHRHJ020003721">
    <property type="protein sequence ID" value="KAH9291271.1"/>
    <property type="molecule type" value="Genomic_DNA"/>
</dbReference>
<comment type="caution">
    <text evidence="3">The sequence shown here is derived from an EMBL/GenBank/DDBJ whole genome shotgun (WGS) entry which is preliminary data.</text>
</comment>
<dbReference type="GO" id="GO:0006508">
    <property type="term" value="P:proteolysis"/>
    <property type="evidence" value="ECO:0007669"/>
    <property type="project" value="UniProtKB-KW"/>
</dbReference>
<dbReference type="PRINTS" id="PR00724">
    <property type="entry name" value="CRBOXYPTASEC"/>
</dbReference>
<proteinExistence type="inferred from homology"/>
<evidence type="ECO:0000256" key="1">
    <source>
        <dbReference type="ARBA" id="ARBA00009431"/>
    </source>
</evidence>
<sequence length="274" mass="31093">MVTRRPDCSDMIGNFYEFGPWRTSWDQRLHKNQYPWNQKFGVLFIDNPLGSDYSIAEKDEDIPVDQNRVAEHLYNALKEFYSTNLELKNRVLFVAGESYAGKYVPSLGHYILMKSKMGPIENVESNPFGNGIVNRSFKLGGLVIGNGLTDPEVQVQSHANVAYNLGLIDGKQRSHVELLARQVVGFIHKYQWFDAYKTRTALMDWIQNTSGIATPLDVRRSVPYHCSPTGKDFLAPFLNQKSVKAALNAEESAEWVPCNPRVRRAMANDTMKSV</sequence>
<dbReference type="PROSITE" id="PS00131">
    <property type="entry name" value="CARBOXYPEPT_SER_SER"/>
    <property type="match status" value="1"/>
</dbReference>
<dbReference type="InterPro" id="IPR018202">
    <property type="entry name" value="Ser_caboxypep_ser_AS"/>
</dbReference>
<name>A0AA38C1H5_TAXCH</name>
<dbReference type="Gene3D" id="3.40.50.1820">
    <property type="entry name" value="alpha/beta hydrolase"/>
    <property type="match status" value="1"/>
</dbReference>
<dbReference type="InterPro" id="IPR001563">
    <property type="entry name" value="Peptidase_S10"/>
</dbReference>
<keyword evidence="2" id="KW-0645">Protease</keyword>
<dbReference type="AlphaFoldDB" id="A0AA38C1H5"/>
<gene>
    <name evidence="3" type="ORF">KI387_043536</name>
</gene>
<dbReference type="PANTHER" id="PTHR11802:SF454">
    <property type="entry name" value="SERINE CARBOXYPEPTIDASE-LIKE 50"/>
    <property type="match status" value="1"/>
</dbReference>
<dbReference type="EC" id="3.4.16.-" evidence="2"/>
<dbReference type="GO" id="GO:0004185">
    <property type="term" value="F:serine-type carboxypeptidase activity"/>
    <property type="evidence" value="ECO:0007669"/>
    <property type="project" value="UniProtKB-UniRule"/>
</dbReference>